<accession>A0A401TKC2</accession>
<sequence length="64" mass="7304">MRRSRSSGCREGRRTAAGGHRMAISQIQVRPYKRQHCPPSRPDPSQVAQGSAHRGWRTTAREYE</sequence>
<organism evidence="2 3">
    <name type="scientific">Chiloscyllium punctatum</name>
    <name type="common">Brownbanded bambooshark</name>
    <name type="synonym">Hemiscyllium punctatum</name>
    <dbReference type="NCBI Taxonomy" id="137246"/>
    <lineage>
        <taxon>Eukaryota</taxon>
        <taxon>Metazoa</taxon>
        <taxon>Chordata</taxon>
        <taxon>Craniata</taxon>
        <taxon>Vertebrata</taxon>
        <taxon>Chondrichthyes</taxon>
        <taxon>Elasmobranchii</taxon>
        <taxon>Galeomorphii</taxon>
        <taxon>Galeoidea</taxon>
        <taxon>Orectolobiformes</taxon>
        <taxon>Hemiscylliidae</taxon>
        <taxon>Chiloscyllium</taxon>
    </lineage>
</organism>
<gene>
    <name evidence="2" type="ORF">chiPu_0027184</name>
</gene>
<name>A0A401TKC2_CHIPU</name>
<evidence type="ECO:0000313" key="2">
    <source>
        <dbReference type="EMBL" id="GCC43089.1"/>
    </source>
</evidence>
<proteinExistence type="predicted"/>
<evidence type="ECO:0000256" key="1">
    <source>
        <dbReference type="SAM" id="MobiDB-lite"/>
    </source>
</evidence>
<dbReference type="Proteomes" id="UP000287033">
    <property type="component" value="Unassembled WGS sequence"/>
</dbReference>
<protein>
    <submittedName>
        <fullName evidence="2">Uncharacterized protein</fullName>
    </submittedName>
</protein>
<feature type="non-terminal residue" evidence="2">
    <location>
        <position position="64"/>
    </location>
</feature>
<feature type="region of interest" description="Disordered" evidence="1">
    <location>
        <begin position="1"/>
        <end position="64"/>
    </location>
</feature>
<reference evidence="2 3" key="1">
    <citation type="journal article" date="2018" name="Nat. Ecol. Evol.">
        <title>Shark genomes provide insights into elasmobranch evolution and the origin of vertebrates.</title>
        <authorList>
            <person name="Hara Y"/>
            <person name="Yamaguchi K"/>
            <person name="Onimaru K"/>
            <person name="Kadota M"/>
            <person name="Koyanagi M"/>
            <person name="Keeley SD"/>
            <person name="Tatsumi K"/>
            <person name="Tanaka K"/>
            <person name="Motone F"/>
            <person name="Kageyama Y"/>
            <person name="Nozu R"/>
            <person name="Adachi N"/>
            <person name="Nishimura O"/>
            <person name="Nakagawa R"/>
            <person name="Tanegashima C"/>
            <person name="Kiyatake I"/>
            <person name="Matsumoto R"/>
            <person name="Murakumo K"/>
            <person name="Nishida K"/>
            <person name="Terakita A"/>
            <person name="Kuratani S"/>
            <person name="Sato K"/>
            <person name="Hyodo S Kuraku.S."/>
        </authorList>
    </citation>
    <scope>NUCLEOTIDE SEQUENCE [LARGE SCALE GENOMIC DNA]</scope>
</reference>
<dbReference type="EMBL" id="BEZZ01097021">
    <property type="protein sequence ID" value="GCC43089.1"/>
    <property type="molecule type" value="Genomic_DNA"/>
</dbReference>
<keyword evidence="3" id="KW-1185">Reference proteome</keyword>
<dbReference type="AlphaFoldDB" id="A0A401TKC2"/>
<evidence type="ECO:0000313" key="3">
    <source>
        <dbReference type="Proteomes" id="UP000287033"/>
    </source>
</evidence>
<comment type="caution">
    <text evidence="2">The sequence shown here is derived from an EMBL/GenBank/DDBJ whole genome shotgun (WGS) entry which is preliminary data.</text>
</comment>